<organism evidence="2 3">
    <name type="scientific">Amniculicola lignicola CBS 123094</name>
    <dbReference type="NCBI Taxonomy" id="1392246"/>
    <lineage>
        <taxon>Eukaryota</taxon>
        <taxon>Fungi</taxon>
        <taxon>Dikarya</taxon>
        <taxon>Ascomycota</taxon>
        <taxon>Pezizomycotina</taxon>
        <taxon>Dothideomycetes</taxon>
        <taxon>Pleosporomycetidae</taxon>
        <taxon>Pleosporales</taxon>
        <taxon>Amniculicolaceae</taxon>
        <taxon>Amniculicola</taxon>
    </lineage>
</organism>
<keyword evidence="3" id="KW-1185">Reference proteome</keyword>
<evidence type="ECO:0000313" key="2">
    <source>
        <dbReference type="EMBL" id="KAF1996898.1"/>
    </source>
</evidence>
<dbReference type="InterPro" id="IPR057082">
    <property type="entry name" value="PH_C"/>
</dbReference>
<dbReference type="Pfam" id="PF23076">
    <property type="entry name" value="PH_FT_C"/>
    <property type="match status" value="1"/>
</dbReference>
<feature type="non-terminal residue" evidence="2">
    <location>
        <position position="1"/>
    </location>
</feature>
<dbReference type="AlphaFoldDB" id="A0A6A5W723"/>
<feature type="domain" description="PH" evidence="1">
    <location>
        <begin position="4"/>
        <end position="97"/>
    </location>
</feature>
<proteinExistence type="predicted"/>
<evidence type="ECO:0000259" key="1">
    <source>
        <dbReference type="Pfam" id="PF23076"/>
    </source>
</evidence>
<protein>
    <recommendedName>
        <fullName evidence="1">PH domain-containing protein</fullName>
    </recommendedName>
</protein>
<sequence>TDRSEIQDDNYLHVFRIFRDRDSGGVRFEATARRGPMKTIPIWTAFVTQYIGQKNWMKRVGSNTVQLRELHPYVFCGGYRPPRGSTGRYQLTFTSPEGTFPGEGFKTEH</sequence>
<accession>A0A6A5W723</accession>
<name>A0A6A5W723_9PLEO</name>
<dbReference type="OrthoDB" id="5345571at2759"/>
<gene>
    <name evidence="2" type="ORF">P154DRAFT_442255</name>
</gene>
<evidence type="ECO:0000313" key="3">
    <source>
        <dbReference type="Proteomes" id="UP000799779"/>
    </source>
</evidence>
<reference evidence="2" key="1">
    <citation type="journal article" date="2020" name="Stud. Mycol.">
        <title>101 Dothideomycetes genomes: a test case for predicting lifestyles and emergence of pathogens.</title>
        <authorList>
            <person name="Haridas S."/>
            <person name="Albert R."/>
            <person name="Binder M."/>
            <person name="Bloem J."/>
            <person name="Labutti K."/>
            <person name="Salamov A."/>
            <person name="Andreopoulos B."/>
            <person name="Baker S."/>
            <person name="Barry K."/>
            <person name="Bills G."/>
            <person name="Bluhm B."/>
            <person name="Cannon C."/>
            <person name="Castanera R."/>
            <person name="Culley D."/>
            <person name="Daum C."/>
            <person name="Ezra D."/>
            <person name="Gonzalez J."/>
            <person name="Henrissat B."/>
            <person name="Kuo A."/>
            <person name="Liang C."/>
            <person name="Lipzen A."/>
            <person name="Lutzoni F."/>
            <person name="Magnuson J."/>
            <person name="Mondo S."/>
            <person name="Nolan M."/>
            <person name="Ohm R."/>
            <person name="Pangilinan J."/>
            <person name="Park H.-J."/>
            <person name="Ramirez L."/>
            <person name="Alfaro M."/>
            <person name="Sun H."/>
            <person name="Tritt A."/>
            <person name="Yoshinaga Y."/>
            <person name="Zwiers L.-H."/>
            <person name="Turgeon B."/>
            <person name="Goodwin S."/>
            <person name="Spatafora J."/>
            <person name="Crous P."/>
            <person name="Grigoriev I."/>
        </authorList>
    </citation>
    <scope>NUCLEOTIDE SEQUENCE</scope>
    <source>
        <strain evidence="2">CBS 123094</strain>
    </source>
</reference>
<dbReference type="Proteomes" id="UP000799779">
    <property type="component" value="Unassembled WGS sequence"/>
</dbReference>
<dbReference type="EMBL" id="ML977619">
    <property type="protein sequence ID" value="KAF1996898.1"/>
    <property type="molecule type" value="Genomic_DNA"/>
</dbReference>